<reference evidence="2 3" key="2">
    <citation type="journal article" date="2019" name="G3 (Bethesda)">
        <title>Hybrid Assembly of the Genome of the Entomopathogenic Nematode Steinernema carpocapsae Identifies the X-Chromosome.</title>
        <authorList>
            <person name="Serra L."/>
            <person name="Macchietto M."/>
            <person name="Macias-Munoz A."/>
            <person name="McGill C.J."/>
            <person name="Rodriguez I.M."/>
            <person name="Rodriguez B."/>
            <person name="Murad R."/>
            <person name="Mortazavi A."/>
        </authorList>
    </citation>
    <scope>NUCLEOTIDE SEQUENCE [LARGE SCALE GENOMIC DNA]</scope>
    <source>
        <strain evidence="2 3">ALL</strain>
    </source>
</reference>
<evidence type="ECO:0000256" key="1">
    <source>
        <dbReference type="SAM" id="MobiDB-lite"/>
    </source>
</evidence>
<evidence type="ECO:0000313" key="3">
    <source>
        <dbReference type="Proteomes" id="UP000298663"/>
    </source>
</evidence>
<proteinExistence type="predicted"/>
<dbReference type="Proteomes" id="UP000298663">
    <property type="component" value="Unassembled WGS sequence"/>
</dbReference>
<feature type="region of interest" description="Disordered" evidence="1">
    <location>
        <begin position="196"/>
        <end position="225"/>
    </location>
</feature>
<dbReference type="AlphaFoldDB" id="A0A4U5N319"/>
<accession>A0A4U5N319</accession>
<dbReference type="EMBL" id="AZBU02000005">
    <property type="protein sequence ID" value="TKR76827.1"/>
    <property type="molecule type" value="Genomic_DNA"/>
</dbReference>
<gene>
    <name evidence="2" type="ORF">L596_017907</name>
</gene>
<keyword evidence="3" id="KW-1185">Reference proteome</keyword>
<reference evidence="2 3" key="1">
    <citation type="journal article" date="2015" name="Genome Biol.">
        <title>Comparative genomics of Steinernema reveals deeply conserved gene regulatory networks.</title>
        <authorList>
            <person name="Dillman A.R."/>
            <person name="Macchietto M."/>
            <person name="Porter C.F."/>
            <person name="Rogers A."/>
            <person name="Williams B."/>
            <person name="Antoshechkin I."/>
            <person name="Lee M.M."/>
            <person name="Goodwin Z."/>
            <person name="Lu X."/>
            <person name="Lewis E.E."/>
            <person name="Goodrich-Blair H."/>
            <person name="Stock S.P."/>
            <person name="Adams B.J."/>
            <person name="Sternberg P.W."/>
            <person name="Mortazavi A."/>
        </authorList>
    </citation>
    <scope>NUCLEOTIDE SEQUENCE [LARGE SCALE GENOMIC DNA]</scope>
    <source>
        <strain evidence="2 3">ALL</strain>
    </source>
</reference>
<sequence>MELFRRFFALHPDGENGYCWTTLADVKTLSEKLRNRNQDVSTGEIIRYLQNRTLRGAGYRFKGSVRSLKSQMRGLYWRERNKQGSSGTATPIGLQFTSSGQQAYYNRTEDAWILPQQEGYYNITDPAHIHGVKYRERLPEEFQSEREFDEMVPRYSGPSTPAVVEHPGIFGGSHTLSLDLTPQQDAMTSAATDAMPTAEVQSPSALEAVGSTGTGDTPERDEGINEMITIQTVV</sequence>
<organism evidence="2 3">
    <name type="scientific">Steinernema carpocapsae</name>
    <name type="common">Entomopathogenic nematode</name>
    <dbReference type="NCBI Taxonomy" id="34508"/>
    <lineage>
        <taxon>Eukaryota</taxon>
        <taxon>Metazoa</taxon>
        <taxon>Ecdysozoa</taxon>
        <taxon>Nematoda</taxon>
        <taxon>Chromadorea</taxon>
        <taxon>Rhabditida</taxon>
        <taxon>Tylenchina</taxon>
        <taxon>Panagrolaimomorpha</taxon>
        <taxon>Strongyloidoidea</taxon>
        <taxon>Steinernematidae</taxon>
        <taxon>Steinernema</taxon>
    </lineage>
</organism>
<evidence type="ECO:0000313" key="2">
    <source>
        <dbReference type="EMBL" id="TKR76827.1"/>
    </source>
</evidence>
<name>A0A4U5N319_STECR</name>
<protein>
    <submittedName>
        <fullName evidence="2">Uncharacterized protein</fullName>
    </submittedName>
</protein>
<comment type="caution">
    <text evidence="2">The sequence shown here is derived from an EMBL/GenBank/DDBJ whole genome shotgun (WGS) entry which is preliminary data.</text>
</comment>